<keyword evidence="3" id="KW-1003">Cell membrane</keyword>
<evidence type="ECO:0000256" key="5">
    <source>
        <dbReference type="ARBA" id="ARBA00022741"/>
    </source>
</evidence>
<name>H8G3V3_9PSEU</name>
<proteinExistence type="predicted"/>
<dbReference type="FunFam" id="3.40.50.300:FF:000134">
    <property type="entry name" value="Iron-enterobactin ABC transporter ATP-binding protein"/>
    <property type="match status" value="1"/>
</dbReference>
<evidence type="ECO:0000256" key="2">
    <source>
        <dbReference type="ARBA" id="ARBA00022448"/>
    </source>
</evidence>
<evidence type="ECO:0000256" key="8">
    <source>
        <dbReference type="ARBA" id="ARBA00023065"/>
    </source>
</evidence>
<dbReference type="OrthoDB" id="4131at2"/>
<keyword evidence="9" id="KW-0472">Membrane</keyword>
<keyword evidence="5" id="KW-0547">Nucleotide-binding</keyword>
<dbReference type="Pfam" id="PF00005">
    <property type="entry name" value="ABC_tran"/>
    <property type="match status" value="1"/>
</dbReference>
<evidence type="ECO:0000256" key="9">
    <source>
        <dbReference type="ARBA" id="ARBA00023136"/>
    </source>
</evidence>
<evidence type="ECO:0000313" key="11">
    <source>
        <dbReference type="EMBL" id="EHY89121.1"/>
    </source>
</evidence>
<dbReference type="PANTHER" id="PTHR42771">
    <property type="entry name" value="IRON(3+)-HYDROXAMATE IMPORT ATP-BINDING PROTEIN FHUC"/>
    <property type="match status" value="1"/>
</dbReference>
<evidence type="ECO:0000256" key="7">
    <source>
        <dbReference type="ARBA" id="ARBA00023004"/>
    </source>
</evidence>
<dbReference type="PANTHER" id="PTHR42771:SF3">
    <property type="entry name" value="PETROBACTIN IMPORT ATP-BINDING PROTEIN YCLP"/>
    <property type="match status" value="1"/>
</dbReference>
<gene>
    <name evidence="11" type="ORF">SacazDRAFT_02210</name>
</gene>
<keyword evidence="7" id="KW-0408">Iron</keyword>
<evidence type="ECO:0000256" key="4">
    <source>
        <dbReference type="ARBA" id="ARBA00022496"/>
    </source>
</evidence>
<comment type="subcellular location">
    <subcellularLocation>
        <location evidence="1">Cell membrane</location>
        <topology evidence="1">Peripheral membrane protein</topology>
    </subcellularLocation>
</comment>
<dbReference type="RefSeq" id="WP_005441476.1">
    <property type="nucleotide sequence ID" value="NZ_CM001466.1"/>
</dbReference>
<evidence type="ECO:0000259" key="10">
    <source>
        <dbReference type="PROSITE" id="PS50893"/>
    </source>
</evidence>
<protein>
    <submittedName>
        <fullName evidence="11">ABC-type enterochelin transport system, ATPase component</fullName>
    </submittedName>
</protein>
<evidence type="ECO:0000256" key="6">
    <source>
        <dbReference type="ARBA" id="ARBA00022840"/>
    </source>
</evidence>
<dbReference type="InterPro" id="IPR051535">
    <property type="entry name" value="Siderophore_ABC-ATPase"/>
</dbReference>
<evidence type="ECO:0000256" key="3">
    <source>
        <dbReference type="ARBA" id="ARBA00022475"/>
    </source>
</evidence>
<feature type="domain" description="ABC transporter" evidence="10">
    <location>
        <begin position="2"/>
        <end position="236"/>
    </location>
</feature>
<organism evidence="11 12">
    <name type="scientific">Saccharomonospora azurea NA-128</name>
    <dbReference type="NCBI Taxonomy" id="882081"/>
    <lineage>
        <taxon>Bacteria</taxon>
        <taxon>Bacillati</taxon>
        <taxon>Actinomycetota</taxon>
        <taxon>Actinomycetes</taxon>
        <taxon>Pseudonocardiales</taxon>
        <taxon>Pseudonocardiaceae</taxon>
        <taxon>Saccharomonospora</taxon>
    </lineage>
</organism>
<accession>H8G3V3</accession>
<dbReference type="AlphaFoldDB" id="H8G3V3"/>
<dbReference type="GO" id="GO:0006826">
    <property type="term" value="P:iron ion transport"/>
    <property type="evidence" value="ECO:0007669"/>
    <property type="project" value="UniProtKB-KW"/>
</dbReference>
<keyword evidence="2" id="KW-0813">Transport</keyword>
<keyword evidence="8" id="KW-0406">Ion transport</keyword>
<dbReference type="SUPFAM" id="SSF52540">
    <property type="entry name" value="P-loop containing nucleoside triphosphate hydrolases"/>
    <property type="match status" value="1"/>
</dbReference>
<dbReference type="GO" id="GO:0016887">
    <property type="term" value="F:ATP hydrolysis activity"/>
    <property type="evidence" value="ECO:0007669"/>
    <property type="project" value="InterPro"/>
</dbReference>
<dbReference type="Gene3D" id="3.40.50.300">
    <property type="entry name" value="P-loop containing nucleotide triphosphate hydrolases"/>
    <property type="match status" value="1"/>
</dbReference>
<reference evidence="11 12" key="1">
    <citation type="journal article" date="2012" name="Stand. Genomic Sci.">
        <title>Genome sequence of the soil bacterium Saccharomonospora azurea type strain (NA-128(T)).</title>
        <authorList>
            <person name="Klenk H.P."/>
            <person name="Held B."/>
            <person name="Lucas S."/>
            <person name="Lapidus A."/>
            <person name="Copeland A."/>
            <person name="Hammon N."/>
            <person name="Pitluck S."/>
            <person name="Goodwin L.A."/>
            <person name="Han C."/>
            <person name="Tapia R."/>
            <person name="Brambilla E.M."/>
            <person name="Potter G."/>
            <person name="Land M."/>
            <person name="Ivanova N."/>
            <person name="Rohde M."/>
            <person name="Goker M."/>
            <person name="Detter J.C."/>
            <person name="Kyrpides N.C."/>
            <person name="Woyke T."/>
        </authorList>
    </citation>
    <scope>NUCLEOTIDE SEQUENCE [LARGE SCALE GENOMIC DNA]</scope>
    <source>
        <strain evidence="11 12">NA-128</strain>
    </source>
</reference>
<keyword evidence="6" id="KW-0067">ATP-binding</keyword>
<evidence type="ECO:0000256" key="1">
    <source>
        <dbReference type="ARBA" id="ARBA00004202"/>
    </source>
</evidence>
<keyword evidence="12" id="KW-1185">Reference proteome</keyword>
<dbReference type="CDD" id="cd03214">
    <property type="entry name" value="ABC_Iron-Siderophores_B12_Hemin"/>
    <property type="match status" value="1"/>
</dbReference>
<dbReference type="SMART" id="SM00382">
    <property type="entry name" value="AAA"/>
    <property type="match status" value="1"/>
</dbReference>
<dbReference type="HOGENOM" id="CLU_000604_1_11_11"/>
<dbReference type="InterPro" id="IPR027417">
    <property type="entry name" value="P-loop_NTPase"/>
</dbReference>
<evidence type="ECO:0000313" key="12">
    <source>
        <dbReference type="Proteomes" id="UP000004705"/>
    </source>
</evidence>
<dbReference type="Proteomes" id="UP000004705">
    <property type="component" value="Chromosome"/>
</dbReference>
<dbReference type="InterPro" id="IPR003439">
    <property type="entry name" value="ABC_transporter-like_ATP-bd"/>
</dbReference>
<sequence length="252" mass="27557">MIEINGVTKRYGETTVVDDVSLTIPSGGITSVIGANGAGKSTLLSLMSRLLKPDAGSITVDGLDVSTTRTEELAKRLAVLRQENHTAVRLTVRELVSFGRFPHSAGRLTSTDHEVIDDAVDYFELTAFADRPLDTLSGGQRQRAHVAMVLCQSTDYVLLDEPLNNLDMRHSVQIMRRLRRMADDYGKTVVLVVHDINFAARYSDRVVAMRDGALVAHGGVADVMTPEVLHAVFDLDIPVHDVGGRRIGDFYG</sequence>
<keyword evidence="4" id="KW-0410">Iron transport</keyword>
<dbReference type="GO" id="GO:0005886">
    <property type="term" value="C:plasma membrane"/>
    <property type="evidence" value="ECO:0007669"/>
    <property type="project" value="UniProtKB-SubCell"/>
</dbReference>
<dbReference type="EMBL" id="CM001466">
    <property type="protein sequence ID" value="EHY89121.1"/>
    <property type="molecule type" value="Genomic_DNA"/>
</dbReference>
<dbReference type="InterPro" id="IPR003593">
    <property type="entry name" value="AAA+_ATPase"/>
</dbReference>
<dbReference type="GO" id="GO:0005524">
    <property type="term" value="F:ATP binding"/>
    <property type="evidence" value="ECO:0007669"/>
    <property type="project" value="UniProtKB-KW"/>
</dbReference>
<dbReference type="PROSITE" id="PS50893">
    <property type="entry name" value="ABC_TRANSPORTER_2"/>
    <property type="match status" value="1"/>
</dbReference>